<evidence type="ECO:0000313" key="2">
    <source>
        <dbReference type="EMBL" id="ROP34031.1"/>
    </source>
</evidence>
<dbReference type="OrthoDB" id="4147502at2"/>
<dbReference type="Proteomes" id="UP000271683">
    <property type="component" value="Unassembled WGS sequence"/>
</dbReference>
<name>A0A3N1GUT5_9ACTN</name>
<gene>
    <name evidence="2" type="ORF">EDD30_7096</name>
</gene>
<dbReference type="EMBL" id="RJKL01000001">
    <property type="protein sequence ID" value="ROP34031.1"/>
    <property type="molecule type" value="Genomic_DNA"/>
</dbReference>
<protein>
    <submittedName>
        <fullName evidence="2">Uncharacterized protein</fullName>
    </submittedName>
</protein>
<accession>A0A3N1GUT5</accession>
<evidence type="ECO:0000313" key="3">
    <source>
        <dbReference type="Proteomes" id="UP000271683"/>
    </source>
</evidence>
<reference evidence="2 3" key="1">
    <citation type="submission" date="2018-11" db="EMBL/GenBank/DDBJ databases">
        <title>Sequencing the genomes of 1000 actinobacteria strains.</title>
        <authorList>
            <person name="Klenk H.-P."/>
        </authorList>
    </citation>
    <scope>NUCLEOTIDE SEQUENCE [LARGE SCALE GENOMIC DNA]</scope>
    <source>
        <strain evidence="2 3">DSM 43634</strain>
    </source>
</reference>
<comment type="caution">
    <text evidence="2">The sequence shown here is derived from an EMBL/GenBank/DDBJ whole genome shotgun (WGS) entry which is preliminary data.</text>
</comment>
<sequence length="260" mass="26816">MNDQLSEDELRTLLGRAAQQHRPDRTAMLNRIAQRRAGLPVAGRRPRQAVRMAGAALAVAAVLGVGGVARWALSGDGDRDTAPAATPATSPAVTPSAAPTIASPAPRPSTAAPRPSSAATTKPPASTPPGHTQVEQGPLWSDGSVRAGGDNAARSEITLKLGEPVTALTITVRVKRTRGFSDQGAVHDVTTARIDSQVIQEPDVLTYRFTLAAGATLGTGTHVFAAKYGHGGGRSAGDDTYRATATTADGEKLTVHGDFH</sequence>
<evidence type="ECO:0000256" key="1">
    <source>
        <dbReference type="SAM" id="MobiDB-lite"/>
    </source>
</evidence>
<dbReference type="AlphaFoldDB" id="A0A3N1GUT5"/>
<feature type="region of interest" description="Disordered" evidence="1">
    <location>
        <begin position="77"/>
        <end position="149"/>
    </location>
</feature>
<feature type="compositionally biased region" description="Low complexity" evidence="1">
    <location>
        <begin position="82"/>
        <end position="124"/>
    </location>
</feature>
<dbReference type="RefSeq" id="WP_123678682.1">
    <property type="nucleotide sequence ID" value="NZ_RJKL01000001.1"/>
</dbReference>
<organism evidence="2 3">
    <name type="scientific">Couchioplanes caeruleus</name>
    <dbReference type="NCBI Taxonomy" id="56438"/>
    <lineage>
        <taxon>Bacteria</taxon>
        <taxon>Bacillati</taxon>
        <taxon>Actinomycetota</taxon>
        <taxon>Actinomycetes</taxon>
        <taxon>Micromonosporales</taxon>
        <taxon>Micromonosporaceae</taxon>
        <taxon>Couchioplanes</taxon>
    </lineage>
</organism>
<proteinExistence type="predicted"/>